<reference evidence="2" key="1">
    <citation type="submission" date="2018-11" db="EMBL/GenBank/DDBJ databases">
        <authorList>
            <consortium name="Pathogen Informatics"/>
        </authorList>
    </citation>
    <scope>NUCLEOTIDE SEQUENCE</scope>
</reference>
<protein>
    <submittedName>
        <fullName evidence="2">Uncharacterized protein</fullName>
    </submittedName>
</protein>
<dbReference type="AlphaFoldDB" id="A0A3S5AJ07"/>
<evidence type="ECO:0000313" key="3">
    <source>
        <dbReference type="Proteomes" id="UP000784294"/>
    </source>
</evidence>
<gene>
    <name evidence="2" type="ORF">PXEA_LOCUS31570</name>
</gene>
<evidence type="ECO:0000313" key="2">
    <source>
        <dbReference type="EMBL" id="VEL38130.1"/>
    </source>
</evidence>
<organism evidence="2 3">
    <name type="scientific">Protopolystoma xenopodis</name>
    <dbReference type="NCBI Taxonomy" id="117903"/>
    <lineage>
        <taxon>Eukaryota</taxon>
        <taxon>Metazoa</taxon>
        <taxon>Spiralia</taxon>
        <taxon>Lophotrochozoa</taxon>
        <taxon>Platyhelminthes</taxon>
        <taxon>Monogenea</taxon>
        <taxon>Polyopisthocotylea</taxon>
        <taxon>Polystomatidea</taxon>
        <taxon>Polystomatidae</taxon>
        <taxon>Protopolystoma</taxon>
    </lineage>
</organism>
<comment type="caution">
    <text evidence="2">The sequence shown here is derived from an EMBL/GenBank/DDBJ whole genome shotgun (WGS) entry which is preliminary data.</text>
</comment>
<keyword evidence="3" id="KW-1185">Reference proteome</keyword>
<dbReference type="Proteomes" id="UP000784294">
    <property type="component" value="Unassembled WGS sequence"/>
</dbReference>
<feature type="region of interest" description="Disordered" evidence="1">
    <location>
        <begin position="32"/>
        <end position="75"/>
    </location>
</feature>
<accession>A0A3S5AJ07</accession>
<evidence type="ECO:0000256" key="1">
    <source>
        <dbReference type="SAM" id="MobiDB-lite"/>
    </source>
</evidence>
<name>A0A3S5AJ07_9PLAT</name>
<proteinExistence type="predicted"/>
<feature type="compositionally biased region" description="Low complexity" evidence="1">
    <location>
        <begin position="32"/>
        <end position="58"/>
    </location>
</feature>
<sequence>MESSWSQDGSISPCVFAQNTKYSPTFHLSAFSTHSSSGDTTSASNAASNEAPKSSAKNESLCPMAARQTRRGEKDVRAGLAGCLRL</sequence>
<dbReference type="EMBL" id="CAAALY010256976">
    <property type="protein sequence ID" value="VEL38130.1"/>
    <property type="molecule type" value="Genomic_DNA"/>
</dbReference>